<feature type="domain" description="RNA polymerase sigma factor 70 region 4 type 2" evidence="7">
    <location>
        <begin position="98"/>
        <end position="146"/>
    </location>
</feature>
<keyword evidence="2" id="KW-0805">Transcription regulation</keyword>
<dbReference type="Gene3D" id="1.10.1740.10">
    <property type="match status" value="1"/>
</dbReference>
<dbReference type="PANTHER" id="PTHR43133">
    <property type="entry name" value="RNA POLYMERASE ECF-TYPE SIGMA FACTO"/>
    <property type="match status" value="1"/>
</dbReference>
<reference evidence="9" key="1">
    <citation type="journal article" date="2023" name="Mar. Drugs">
        <title>Gemmata algarum, a Novel Planctomycete Isolated from an Algal Mat, Displays Antimicrobial Activity.</title>
        <authorList>
            <person name="Kumar G."/>
            <person name="Kallscheuer N."/>
            <person name="Kashif M."/>
            <person name="Ahamad S."/>
            <person name="Jagadeeshwari U."/>
            <person name="Pannikurungottu S."/>
            <person name="Haufschild T."/>
            <person name="Kabuu M."/>
            <person name="Sasikala C."/>
            <person name="Jogler C."/>
            <person name="Ramana C."/>
        </authorList>
    </citation>
    <scope>NUCLEOTIDE SEQUENCE [LARGE SCALE GENOMIC DNA]</scope>
    <source>
        <strain evidence="9">JC673</strain>
    </source>
</reference>
<dbReference type="SUPFAM" id="SSF88659">
    <property type="entry name" value="Sigma3 and sigma4 domains of RNA polymerase sigma factors"/>
    <property type="match status" value="1"/>
</dbReference>
<evidence type="ECO:0000313" key="9">
    <source>
        <dbReference type="Proteomes" id="UP001272242"/>
    </source>
</evidence>
<keyword evidence="9" id="KW-1185">Reference proteome</keyword>
<comment type="similarity">
    <text evidence="1">Belongs to the sigma-70 factor family. ECF subfamily.</text>
</comment>
<dbReference type="RefSeq" id="WP_320686900.1">
    <property type="nucleotide sequence ID" value="NZ_JAXBLV010000177.1"/>
</dbReference>
<dbReference type="InterPro" id="IPR014284">
    <property type="entry name" value="RNA_pol_sigma-70_dom"/>
</dbReference>
<accession>A0ABU5F0G7</accession>
<evidence type="ECO:0000256" key="2">
    <source>
        <dbReference type="ARBA" id="ARBA00023015"/>
    </source>
</evidence>
<feature type="region of interest" description="Disordered" evidence="5">
    <location>
        <begin position="243"/>
        <end position="283"/>
    </location>
</feature>
<evidence type="ECO:0000256" key="5">
    <source>
        <dbReference type="SAM" id="MobiDB-lite"/>
    </source>
</evidence>
<organism evidence="8 9">
    <name type="scientific">Gemmata algarum</name>
    <dbReference type="NCBI Taxonomy" id="2975278"/>
    <lineage>
        <taxon>Bacteria</taxon>
        <taxon>Pseudomonadati</taxon>
        <taxon>Planctomycetota</taxon>
        <taxon>Planctomycetia</taxon>
        <taxon>Gemmatales</taxon>
        <taxon>Gemmataceae</taxon>
        <taxon>Gemmata</taxon>
    </lineage>
</organism>
<dbReference type="SUPFAM" id="SSF88946">
    <property type="entry name" value="Sigma2 domain of RNA polymerase sigma factors"/>
    <property type="match status" value="1"/>
</dbReference>
<dbReference type="InterPro" id="IPR013324">
    <property type="entry name" value="RNA_pol_sigma_r3/r4-like"/>
</dbReference>
<keyword evidence="4" id="KW-0804">Transcription</keyword>
<dbReference type="InterPro" id="IPR013325">
    <property type="entry name" value="RNA_pol_sigma_r2"/>
</dbReference>
<protein>
    <submittedName>
        <fullName evidence="8">Sigma-70 family RNA polymerase sigma factor</fullName>
    </submittedName>
</protein>
<dbReference type="InterPro" id="IPR036388">
    <property type="entry name" value="WH-like_DNA-bd_sf"/>
</dbReference>
<gene>
    <name evidence="8" type="ORF">R5W23_001477</name>
</gene>
<dbReference type="InterPro" id="IPR007627">
    <property type="entry name" value="RNA_pol_sigma70_r2"/>
</dbReference>
<name>A0ABU5F0G7_9BACT</name>
<dbReference type="InterPro" id="IPR013249">
    <property type="entry name" value="RNA_pol_sigma70_r4_t2"/>
</dbReference>
<evidence type="ECO:0000256" key="4">
    <source>
        <dbReference type="ARBA" id="ARBA00023163"/>
    </source>
</evidence>
<comment type="caution">
    <text evidence="8">The sequence shown here is derived from an EMBL/GenBank/DDBJ whole genome shotgun (WGS) entry which is preliminary data.</text>
</comment>
<keyword evidence="3" id="KW-0731">Sigma factor</keyword>
<dbReference type="EMBL" id="JAXBLV010000177">
    <property type="protein sequence ID" value="MDY3560250.1"/>
    <property type="molecule type" value="Genomic_DNA"/>
</dbReference>
<evidence type="ECO:0000259" key="7">
    <source>
        <dbReference type="Pfam" id="PF08281"/>
    </source>
</evidence>
<evidence type="ECO:0000259" key="6">
    <source>
        <dbReference type="Pfam" id="PF04542"/>
    </source>
</evidence>
<feature type="domain" description="RNA polymerase sigma-70 region 2" evidence="6">
    <location>
        <begin position="1"/>
        <end position="65"/>
    </location>
</feature>
<dbReference type="Gene3D" id="1.10.10.10">
    <property type="entry name" value="Winged helix-like DNA-binding domain superfamily/Winged helix DNA-binding domain"/>
    <property type="match status" value="1"/>
</dbReference>
<dbReference type="Proteomes" id="UP001272242">
    <property type="component" value="Unassembled WGS sequence"/>
</dbReference>
<evidence type="ECO:0000313" key="8">
    <source>
        <dbReference type="EMBL" id="MDY3560250.1"/>
    </source>
</evidence>
<evidence type="ECO:0000256" key="1">
    <source>
        <dbReference type="ARBA" id="ARBA00010641"/>
    </source>
</evidence>
<sequence length="415" mass="45242">MVRRHGAMVHCVCQQILRHDQDTEDAFQATFLILAEKLRSVRKRASLASWLHGVAHRVSLRIRDRNSARQRSEHGVATAEVRYPEDLDRGEACAILNTELSLLPDKWRLPLILCHLEGRTQDEAARQLGWSKGTLRNRLDDARTALGRRLRRRGIFGSGVLATALLSDCVAPALPPQLATSTVRAATRIAAGYSARGAAAPGALNLTEDMVKPMLLTKLNAATAGLFVLGLLVTGTSIAPHVSGAPRAEQPDKPLVQKPVPVSRTSAEHNTPSEPPTQKPVPTVLGPKAFWNGDVIEITDVRATSPKLEQGDSVTVRGRARLASRASAQLGLYLTQTQGNGLEEIDPFQTIDLKRGATEFELKTTIKHRGVLHLTVYDRSGKPFGGLYFGTSSQMKAIGDWSLDYYLIGESPKTP</sequence>
<dbReference type="InterPro" id="IPR039425">
    <property type="entry name" value="RNA_pol_sigma-70-like"/>
</dbReference>
<dbReference type="PANTHER" id="PTHR43133:SF51">
    <property type="entry name" value="RNA POLYMERASE SIGMA FACTOR"/>
    <property type="match status" value="1"/>
</dbReference>
<proteinExistence type="inferred from homology"/>
<dbReference type="NCBIfam" id="TIGR02937">
    <property type="entry name" value="sigma70-ECF"/>
    <property type="match status" value="1"/>
</dbReference>
<dbReference type="Pfam" id="PF04542">
    <property type="entry name" value="Sigma70_r2"/>
    <property type="match status" value="1"/>
</dbReference>
<dbReference type="Pfam" id="PF08281">
    <property type="entry name" value="Sigma70_r4_2"/>
    <property type="match status" value="1"/>
</dbReference>
<feature type="compositionally biased region" description="Polar residues" evidence="5">
    <location>
        <begin position="263"/>
        <end position="272"/>
    </location>
</feature>
<evidence type="ECO:0000256" key="3">
    <source>
        <dbReference type="ARBA" id="ARBA00023082"/>
    </source>
</evidence>